<evidence type="ECO:0000313" key="3">
    <source>
        <dbReference type="EMBL" id="BDZ44336.1"/>
    </source>
</evidence>
<accession>A0ABM8G8A5</accession>
<evidence type="ECO:0000256" key="2">
    <source>
        <dbReference type="SAM" id="SignalP"/>
    </source>
</evidence>
<keyword evidence="4" id="KW-1185">Reference proteome</keyword>
<proteinExistence type="predicted"/>
<evidence type="ECO:0000256" key="1">
    <source>
        <dbReference type="SAM" id="Phobius"/>
    </source>
</evidence>
<keyword evidence="1" id="KW-1133">Transmembrane helix</keyword>
<feature type="transmembrane region" description="Helical" evidence="1">
    <location>
        <begin position="263"/>
        <end position="291"/>
    </location>
</feature>
<feature type="chain" id="PRO_5046143239" evidence="2">
    <location>
        <begin position="25"/>
        <end position="316"/>
    </location>
</feature>
<name>A0ABM8G8A5_9MICO</name>
<keyword evidence="1" id="KW-0812">Transmembrane</keyword>
<organism evidence="3 4">
    <name type="scientific">Naasia aerilata</name>
    <dbReference type="NCBI Taxonomy" id="1162966"/>
    <lineage>
        <taxon>Bacteria</taxon>
        <taxon>Bacillati</taxon>
        <taxon>Actinomycetota</taxon>
        <taxon>Actinomycetes</taxon>
        <taxon>Micrococcales</taxon>
        <taxon>Microbacteriaceae</taxon>
        <taxon>Naasia</taxon>
    </lineage>
</organism>
<keyword evidence="1" id="KW-0472">Membrane</keyword>
<dbReference type="RefSeq" id="WP_286277801.1">
    <property type="nucleotide sequence ID" value="NZ_AP027731.1"/>
</dbReference>
<dbReference type="EMBL" id="AP027731">
    <property type="protein sequence ID" value="BDZ44336.1"/>
    <property type="molecule type" value="Genomic_DNA"/>
</dbReference>
<reference evidence="4" key="1">
    <citation type="journal article" date="2019" name="Int. J. Syst. Evol. Microbiol.">
        <title>The Global Catalogue of Microorganisms (GCM) 10K type strain sequencing project: providing services to taxonomists for standard genome sequencing and annotation.</title>
        <authorList>
            <consortium name="The Broad Institute Genomics Platform"/>
            <consortium name="The Broad Institute Genome Sequencing Center for Infectious Disease"/>
            <person name="Wu L."/>
            <person name="Ma J."/>
        </authorList>
    </citation>
    <scope>NUCLEOTIDE SEQUENCE [LARGE SCALE GENOMIC DNA]</scope>
    <source>
        <strain evidence="4">NBRC 108725</strain>
    </source>
</reference>
<feature type="signal peptide" evidence="2">
    <location>
        <begin position="1"/>
        <end position="24"/>
    </location>
</feature>
<gene>
    <name evidence="3" type="ORF">GCM10025866_02450</name>
</gene>
<evidence type="ECO:0000313" key="4">
    <source>
        <dbReference type="Proteomes" id="UP001321498"/>
    </source>
</evidence>
<keyword evidence="2" id="KW-0732">Signal</keyword>
<protein>
    <submittedName>
        <fullName evidence="3">Uncharacterized protein</fullName>
    </submittedName>
</protein>
<sequence>MSKRSLALALLAALATSMSIGAVAGPAAAAQPTDTEIVTSGPLETGFGSNWVVEVTVTDSDGVPVDPTGGTIDAYVVGIAGPIAHAVPLQAGARAYVSQPDAGPLLPAGTYDLSAVFVPAPGSGLEPSQAPTTLQLTVTPIALTPSFSLTGGTGEKDPPVVVLDLGADSASAPGGAPSGTWSVAVTDEKDATVFTTEVAQPASTTGPLRVPVEAKLDAGQTYSIAAGFAPEERIAGGITVAPMAAKTFTTPETTFADWAATPVALPIAVIVGGGALVALLVLAAVLLPFLLRRRRDEPVDALEPDDAPEREPAAIL</sequence>
<dbReference type="Proteomes" id="UP001321498">
    <property type="component" value="Chromosome"/>
</dbReference>